<feature type="transmembrane region" description="Helical" evidence="10">
    <location>
        <begin position="408"/>
        <end position="429"/>
    </location>
</feature>
<keyword evidence="7" id="KW-0406">Ion transport</keyword>
<organism evidence="11 12">
    <name type="scientific">Bacteroides clarus</name>
    <dbReference type="NCBI Taxonomy" id="626929"/>
    <lineage>
        <taxon>Bacteria</taxon>
        <taxon>Pseudomonadati</taxon>
        <taxon>Bacteroidota</taxon>
        <taxon>Bacteroidia</taxon>
        <taxon>Bacteroidales</taxon>
        <taxon>Bacteroidaceae</taxon>
        <taxon>Bacteroides</taxon>
    </lineage>
</organism>
<evidence type="ECO:0000313" key="11">
    <source>
        <dbReference type="EMBL" id="OUN97717.1"/>
    </source>
</evidence>
<keyword evidence="3" id="KW-0050">Antiport</keyword>
<comment type="subcellular location">
    <subcellularLocation>
        <location evidence="1">Cell membrane</location>
        <topology evidence="1">Multi-pass membrane protein</topology>
    </subcellularLocation>
</comment>
<evidence type="ECO:0000256" key="10">
    <source>
        <dbReference type="SAM" id="Phobius"/>
    </source>
</evidence>
<dbReference type="PIRSF" id="PIRSF006603">
    <property type="entry name" value="DinF"/>
    <property type="match status" value="1"/>
</dbReference>
<dbReference type="PANTHER" id="PTHR43298:SF2">
    <property type="entry name" value="FMN_FAD EXPORTER YEEO-RELATED"/>
    <property type="match status" value="1"/>
</dbReference>
<evidence type="ECO:0000256" key="5">
    <source>
        <dbReference type="ARBA" id="ARBA00022692"/>
    </source>
</evidence>
<keyword evidence="6 10" id="KW-1133">Transmembrane helix</keyword>
<dbReference type="InterPro" id="IPR002528">
    <property type="entry name" value="MATE_fam"/>
</dbReference>
<keyword evidence="5 10" id="KW-0812">Transmembrane</keyword>
<feature type="transmembrane region" description="Helical" evidence="10">
    <location>
        <begin position="7"/>
        <end position="28"/>
    </location>
</feature>
<proteinExistence type="predicted"/>
<dbReference type="InterPro" id="IPR048279">
    <property type="entry name" value="MdtK-like"/>
</dbReference>
<dbReference type="NCBIfam" id="TIGR00797">
    <property type="entry name" value="matE"/>
    <property type="match status" value="1"/>
</dbReference>
<comment type="caution">
    <text evidence="11">The sequence shown here is derived from an EMBL/GenBank/DDBJ whole genome shotgun (WGS) entry which is preliminary data.</text>
</comment>
<dbReference type="Proteomes" id="UP000195386">
    <property type="component" value="Unassembled WGS sequence"/>
</dbReference>
<keyword evidence="4" id="KW-1003">Cell membrane</keyword>
<evidence type="ECO:0000256" key="4">
    <source>
        <dbReference type="ARBA" id="ARBA00022475"/>
    </source>
</evidence>
<gene>
    <name evidence="11" type="ORF">B5F97_17205</name>
</gene>
<name>A0A1Y3YQG7_9BACE</name>
<evidence type="ECO:0000256" key="1">
    <source>
        <dbReference type="ARBA" id="ARBA00004651"/>
    </source>
</evidence>
<dbReference type="RefSeq" id="WP_087427010.1">
    <property type="nucleotide sequence ID" value="NZ_CATZGC010000020.1"/>
</dbReference>
<keyword evidence="8 10" id="KW-0472">Membrane</keyword>
<keyword evidence="2" id="KW-0813">Transport</keyword>
<evidence type="ECO:0000256" key="9">
    <source>
        <dbReference type="ARBA" id="ARBA00031636"/>
    </source>
</evidence>
<dbReference type="InterPro" id="IPR050222">
    <property type="entry name" value="MATE_MdtK"/>
</dbReference>
<dbReference type="AlphaFoldDB" id="A0A1Y3YQG7"/>
<dbReference type="CDD" id="cd13133">
    <property type="entry name" value="MATE_like_7"/>
    <property type="match status" value="1"/>
</dbReference>
<evidence type="ECO:0000313" key="12">
    <source>
        <dbReference type="Proteomes" id="UP000195386"/>
    </source>
</evidence>
<feature type="transmembrane region" description="Helical" evidence="10">
    <location>
        <begin position="277"/>
        <end position="300"/>
    </location>
</feature>
<dbReference type="GO" id="GO:0005886">
    <property type="term" value="C:plasma membrane"/>
    <property type="evidence" value="ECO:0007669"/>
    <property type="project" value="UniProtKB-SubCell"/>
</dbReference>
<feature type="transmembrane region" description="Helical" evidence="10">
    <location>
        <begin position="162"/>
        <end position="182"/>
    </location>
</feature>
<protein>
    <recommendedName>
        <fullName evidence="9">Multidrug-efflux transporter</fullName>
    </recommendedName>
</protein>
<accession>A0A1Y3YQG7</accession>
<dbReference type="GO" id="GO:0015297">
    <property type="term" value="F:antiporter activity"/>
    <property type="evidence" value="ECO:0007669"/>
    <property type="project" value="UniProtKB-KW"/>
</dbReference>
<feature type="transmembrane region" description="Helical" evidence="10">
    <location>
        <begin position="380"/>
        <end position="402"/>
    </location>
</feature>
<dbReference type="Pfam" id="PF01554">
    <property type="entry name" value="MatE"/>
    <property type="match status" value="2"/>
</dbReference>
<feature type="transmembrane region" description="Helical" evidence="10">
    <location>
        <begin position="349"/>
        <end position="368"/>
    </location>
</feature>
<feature type="transmembrane region" description="Helical" evidence="10">
    <location>
        <begin position="231"/>
        <end position="257"/>
    </location>
</feature>
<reference evidence="12" key="1">
    <citation type="submission" date="2017-04" db="EMBL/GenBank/DDBJ databases">
        <title>Function of individual gut microbiota members based on whole genome sequencing of pure cultures obtained from chicken caecum.</title>
        <authorList>
            <person name="Medvecky M."/>
            <person name="Cejkova D."/>
            <person name="Polansky O."/>
            <person name="Karasova D."/>
            <person name="Kubasova T."/>
            <person name="Cizek A."/>
            <person name="Rychlik I."/>
        </authorList>
    </citation>
    <scope>NUCLEOTIDE SEQUENCE [LARGE SCALE GENOMIC DNA]</scope>
    <source>
        <strain evidence="12">An43</strain>
    </source>
</reference>
<evidence type="ECO:0000256" key="2">
    <source>
        <dbReference type="ARBA" id="ARBA00022448"/>
    </source>
</evidence>
<feature type="transmembrane region" description="Helical" evidence="10">
    <location>
        <begin position="133"/>
        <end position="150"/>
    </location>
</feature>
<feature type="transmembrane region" description="Helical" evidence="10">
    <location>
        <begin position="48"/>
        <end position="69"/>
    </location>
</feature>
<sequence>MNYTYKQIWLINLPIMVSLLMEQLINFTDSIFLGHVSQIDLGASALATMYYTAIYMLGFGFSLGAQVVIARRNGEGRYMDVGRVFYQGLIFLSVFAIIVFILSKLFSPVLLRMTISSNSVYQATMKYMEWRDYNYLFAFPLLAIRAFFVGTTNTKILTANSIVMVICNVIFNYLLIFGNAGFPKLGISGAAIGSSLAELVGLLFFILYMWKRIDRKRYGLRASFDLGLSLHLLNISVWTMVRSFFCIAPWFLFFLAIEHLGECELAAANVVRSISMLFFVIVNSFATTAISLVSNLIGANKIPEVMPLSRRIILLTYAMGIPLILLSFVLSGTLLGLFTNDKIVVQKAFYPFCVMLSTFIISVPAYTYCNTVIGTGNTKVVFVFQMINIIIYLSYLFALSQFPNIPLAAYWTSEQIYVLVLLLMSYVYMKKGRWFNKSI</sequence>
<dbReference type="GO" id="GO:0042910">
    <property type="term" value="F:xenobiotic transmembrane transporter activity"/>
    <property type="evidence" value="ECO:0007669"/>
    <property type="project" value="InterPro"/>
</dbReference>
<feature type="transmembrane region" description="Helical" evidence="10">
    <location>
        <begin position="312"/>
        <end position="337"/>
    </location>
</feature>
<evidence type="ECO:0000256" key="7">
    <source>
        <dbReference type="ARBA" id="ARBA00023065"/>
    </source>
</evidence>
<evidence type="ECO:0000256" key="8">
    <source>
        <dbReference type="ARBA" id="ARBA00023136"/>
    </source>
</evidence>
<dbReference type="GO" id="GO:0006811">
    <property type="term" value="P:monoatomic ion transport"/>
    <property type="evidence" value="ECO:0007669"/>
    <property type="project" value="UniProtKB-KW"/>
</dbReference>
<dbReference type="EMBL" id="NFII01000026">
    <property type="protein sequence ID" value="OUN97717.1"/>
    <property type="molecule type" value="Genomic_DNA"/>
</dbReference>
<feature type="transmembrane region" description="Helical" evidence="10">
    <location>
        <begin position="89"/>
        <end position="113"/>
    </location>
</feature>
<feature type="transmembrane region" description="Helical" evidence="10">
    <location>
        <begin position="188"/>
        <end position="210"/>
    </location>
</feature>
<evidence type="ECO:0000256" key="6">
    <source>
        <dbReference type="ARBA" id="ARBA00022989"/>
    </source>
</evidence>
<dbReference type="PANTHER" id="PTHR43298">
    <property type="entry name" value="MULTIDRUG RESISTANCE PROTEIN NORM-RELATED"/>
    <property type="match status" value="1"/>
</dbReference>
<evidence type="ECO:0000256" key="3">
    <source>
        <dbReference type="ARBA" id="ARBA00022449"/>
    </source>
</evidence>